<sequence>MNNDISRTTEALLAGSGSCTPQSSEPDLRVDHWRSDQWKITVLSPRARQWVHNEFCCALGQCLGDDMLVDILSANRFLKEAHSQGLRTEFVGRGGKDLF</sequence>
<dbReference type="RefSeq" id="WP_183939454.1">
    <property type="nucleotide sequence ID" value="NZ_JACHBI010000010.1"/>
</dbReference>
<keyword evidence="2" id="KW-1185">Reference proteome</keyword>
<dbReference type="AlphaFoldDB" id="A0A7W8XUR8"/>
<comment type="caution">
    <text evidence="1">The sequence shown here is derived from an EMBL/GenBank/DDBJ whole genome shotgun (WGS) entry which is preliminary data.</text>
</comment>
<gene>
    <name evidence="1" type="ORF">GGD50_004598</name>
</gene>
<evidence type="ECO:0000313" key="1">
    <source>
        <dbReference type="EMBL" id="MBB5575963.1"/>
    </source>
</evidence>
<name>A0A7W8XUR8_9HYPH</name>
<evidence type="ECO:0000313" key="2">
    <source>
        <dbReference type="Proteomes" id="UP000549882"/>
    </source>
</evidence>
<reference evidence="1 2" key="1">
    <citation type="submission" date="2020-08" db="EMBL/GenBank/DDBJ databases">
        <title>Genomic Encyclopedia of Type Strains, Phase IV (KMG-V): Genome sequencing to study the core and pangenomes of soil and plant-associated prokaryotes.</title>
        <authorList>
            <person name="Whitman W."/>
        </authorList>
    </citation>
    <scope>NUCLEOTIDE SEQUENCE [LARGE SCALE GENOMIC DNA]</scope>
    <source>
        <strain evidence="1 2">SEMIA 4064</strain>
    </source>
</reference>
<accession>A0A7W8XUR8</accession>
<organism evidence="1 2">
    <name type="scientific">Rhizobium paranaense</name>
    <dbReference type="NCBI Taxonomy" id="1650438"/>
    <lineage>
        <taxon>Bacteria</taxon>
        <taxon>Pseudomonadati</taxon>
        <taxon>Pseudomonadota</taxon>
        <taxon>Alphaproteobacteria</taxon>
        <taxon>Hyphomicrobiales</taxon>
        <taxon>Rhizobiaceae</taxon>
        <taxon>Rhizobium/Agrobacterium group</taxon>
        <taxon>Rhizobium</taxon>
    </lineage>
</organism>
<proteinExistence type="predicted"/>
<dbReference type="EMBL" id="JACHBI010000010">
    <property type="protein sequence ID" value="MBB5575963.1"/>
    <property type="molecule type" value="Genomic_DNA"/>
</dbReference>
<protein>
    <submittedName>
        <fullName evidence="1">Uncharacterized protein</fullName>
    </submittedName>
</protein>
<dbReference type="Proteomes" id="UP000549882">
    <property type="component" value="Unassembled WGS sequence"/>
</dbReference>